<reference evidence="2" key="1">
    <citation type="submission" date="2023-04" db="EMBL/GenBank/DDBJ databases">
        <title>Black Yeasts Isolated from many extreme environments.</title>
        <authorList>
            <person name="Coleine C."/>
            <person name="Stajich J.E."/>
            <person name="Selbmann L."/>
        </authorList>
    </citation>
    <scope>NUCLEOTIDE SEQUENCE</scope>
    <source>
        <strain evidence="2">CCFEE 5312</strain>
    </source>
</reference>
<dbReference type="EMBL" id="JAWDJX010000114">
    <property type="protein sequence ID" value="KAK3046121.1"/>
    <property type="molecule type" value="Genomic_DNA"/>
</dbReference>
<name>A0AAJ0G737_9PEZI</name>
<accession>A0AAJ0G737</accession>
<sequence length="173" mass="19327">MLFTAGLSLIYCLSLDHKSSDSPLAGNHVDTLNACAQVLLDLSDILIDARPYAYVFGHIKDNFITEIRRPRHEPRTTSLSTSSNSSSTANLRLSSQQLQPTSAPDTFPFDLAYDPTLPPLDDFQSFPDPDWMLPTWSPSMYRLIGDVEADVNQYAVGDWSLPNALGWDPQHWV</sequence>
<feature type="compositionally biased region" description="Low complexity" evidence="1">
    <location>
        <begin position="76"/>
        <end position="95"/>
    </location>
</feature>
<proteinExistence type="predicted"/>
<evidence type="ECO:0000313" key="3">
    <source>
        <dbReference type="Proteomes" id="UP001271007"/>
    </source>
</evidence>
<gene>
    <name evidence="2" type="ORF">LTR09_012383</name>
</gene>
<keyword evidence="3" id="KW-1185">Reference proteome</keyword>
<dbReference type="AlphaFoldDB" id="A0AAJ0G737"/>
<comment type="caution">
    <text evidence="2">The sequence shown here is derived from an EMBL/GenBank/DDBJ whole genome shotgun (WGS) entry which is preliminary data.</text>
</comment>
<organism evidence="2 3">
    <name type="scientific">Extremus antarcticus</name>
    <dbReference type="NCBI Taxonomy" id="702011"/>
    <lineage>
        <taxon>Eukaryota</taxon>
        <taxon>Fungi</taxon>
        <taxon>Dikarya</taxon>
        <taxon>Ascomycota</taxon>
        <taxon>Pezizomycotina</taxon>
        <taxon>Dothideomycetes</taxon>
        <taxon>Dothideomycetidae</taxon>
        <taxon>Mycosphaerellales</taxon>
        <taxon>Extremaceae</taxon>
        <taxon>Extremus</taxon>
    </lineage>
</organism>
<evidence type="ECO:0000313" key="2">
    <source>
        <dbReference type="EMBL" id="KAK3046121.1"/>
    </source>
</evidence>
<protein>
    <submittedName>
        <fullName evidence="2">Uncharacterized protein</fullName>
    </submittedName>
</protein>
<dbReference type="Proteomes" id="UP001271007">
    <property type="component" value="Unassembled WGS sequence"/>
</dbReference>
<evidence type="ECO:0000256" key="1">
    <source>
        <dbReference type="SAM" id="MobiDB-lite"/>
    </source>
</evidence>
<feature type="region of interest" description="Disordered" evidence="1">
    <location>
        <begin position="70"/>
        <end position="100"/>
    </location>
</feature>